<feature type="transmembrane region" description="Helical" evidence="1">
    <location>
        <begin position="169"/>
        <end position="187"/>
    </location>
</feature>
<feature type="transmembrane region" description="Helical" evidence="1">
    <location>
        <begin position="6"/>
        <end position="22"/>
    </location>
</feature>
<dbReference type="InterPro" id="IPR029063">
    <property type="entry name" value="SAM-dependent_MTases_sf"/>
</dbReference>
<feature type="transmembrane region" description="Helical" evidence="1">
    <location>
        <begin position="651"/>
        <end position="673"/>
    </location>
</feature>
<keyword evidence="1" id="KW-1133">Transmembrane helix</keyword>
<dbReference type="Proteomes" id="UP000568106">
    <property type="component" value="Unassembled WGS sequence"/>
</dbReference>
<proteinExistence type="predicted"/>
<feature type="transmembrane region" description="Helical" evidence="1">
    <location>
        <begin position="685"/>
        <end position="707"/>
    </location>
</feature>
<keyword evidence="1" id="KW-0472">Membrane</keyword>
<keyword evidence="1" id="KW-0812">Transmembrane</keyword>
<dbReference type="SUPFAM" id="SSF53335">
    <property type="entry name" value="S-adenosyl-L-methionine-dependent methyltransferases"/>
    <property type="match status" value="1"/>
</dbReference>
<keyword evidence="3" id="KW-1185">Reference proteome</keyword>
<feature type="transmembrane region" description="Helical" evidence="1">
    <location>
        <begin position="131"/>
        <end position="149"/>
    </location>
</feature>
<sequence length="790" mass="85665">MAFFAISVAMLGMTVGAVWVYLRRERFESGSLSITLTNFALATAVAMPASVMVQFCLITITSLSLTTVVSWSLLLIFMAIPYAFSGVVVSLALTRSPFPTGQVYGVDLLGASFGCMGVILLLNLLDGPTAVIASGAVCGLSAIAFAASAPSEDRQRLESRSWWRRPIPITIALMVFAILNSMAPVGMRPILVKNNFETYALGVYEKWNSYSRIVASSPTLHFPDMWSVSPALSGNMRIMQAELNIDGAASTPMSHYDGTPDSISFLQYDLTSLAYRLPGIRKSAVIGVGGGRDLMTAHFFGVPDITGVELNPIFINLLTKNPFYKNFSNVTAVPNLKLHVDDARSWFASTNEKFDLVQMSMIDTWAATGAGAFSLSENGLYTLEGWHAFFGTLNDDGIFTVSRWYSPGNIDETGRMIGLATAILLDSGVKDARPQMFVASAGKIATLVVSKKPFTPEQLRILHQTVRSLGFDVVLAPDQPPQSPLLRAITESQDRASLDHVMDGTFLDLSVATDNRPFFFNQLRFLSIPRAAQRFFRKTLGVGVVLGNLTASAVLIMILFISILAVIATILVPLRDAARACPLPLAVAGSLYFSLIGMGFMLAEIALLQRFSIYLGHPIYSLSVCLFSLILASGLGSLTSDRLKLDSRGKLQTWAILVVAYLVAMGKILPIIFQHTTGQDRLVRIAISVAIIMPLGFLLGFAFPTGMRLVEAVDRQPTPWFWGINGATGVLASVLGVMFSMALGIHVTMLLSALCYLALIPAAFALLRMRQRIVSRVAVAEFEGELPRGV</sequence>
<feature type="transmembrane region" description="Helical" evidence="1">
    <location>
        <begin position="34"/>
        <end position="60"/>
    </location>
</feature>
<feature type="transmembrane region" description="Helical" evidence="1">
    <location>
        <begin position="745"/>
        <end position="767"/>
    </location>
</feature>
<dbReference type="EMBL" id="JACHDY010000002">
    <property type="protein sequence ID" value="MBB5317086.1"/>
    <property type="molecule type" value="Genomic_DNA"/>
</dbReference>
<evidence type="ECO:0000313" key="3">
    <source>
        <dbReference type="Proteomes" id="UP000568106"/>
    </source>
</evidence>
<gene>
    <name evidence="2" type="ORF">HDF09_001755</name>
</gene>
<dbReference type="CDD" id="cd02440">
    <property type="entry name" value="AdoMet_MTases"/>
    <property type="match status" value="1"/>
</dbReference>
<comment type="caution">
    <text evidence="2">The sequence shown here is derived from an EMBL/GenBank/DDBJ whole genome shotgun (WGS) entry which is preliminary data.</text>
</comment>
<feature type="transmembrane region" description="Helical" evidence="1">
    <location>
        <begin position="583"/>
        <end position="607"/>
    </location>
</feature>
<feature type="transmembrane region" description="Helical" evidence="1">
    <location>
        <begin position="619"/>
        <end position="639"/>
    </location>
</feature>
<accession>A0A7W8IH41</accession>
<feature type="transmembrane region" description="Helical" evidence="1">
    <location>
        <begin position="105"/>
        <end position="125"/>
    </location>
</feature>
<evidence type="ECO:0000313" key="2">
    <source>
        <dbReference type="EMBL" id="MBB5317086.1"/>
    </source>
</evidence>
<feature type="transmembrane region" description="Helical" evidence="1">
    <location>
        <begin position="72"/>
        <end position="93"/>
    </location>
</feature>
<name>A0A7W8IH41_9BACT</name>
<feature type="transmembrane region" description="Helical" evidence="1">
    <location>
        <begin position="540"/>
        <end position="571"/>
    </location>
</feature>
<organism evidence="2 3">
    <name type="scientific">Tunturiibacter empetritectus</name>
    <dbReference type="NCBI Taxonomy" id="3069691"/>
    <lineage>
        <taxon>Bacteria</taxon>
        <taxon>Pseudomonadati</taxon>
        <taxon>Acidobacteriota</taxon>
        <taxon>Terriglobia</taxon>
        <taxon>Terriglobales</taxon>
        <taxon>Acidobacteriaceae</taxon>
        <taxon>Tunturiibacter</taxon>
    </lineage>
</organism>
<dbReference type="Gene3D" id="3.40.50.150">
    <property type="entry name" value="Vaccinia Virus protein VP39"/>
    <property type="match status" value="1"/>
</dbReference>
<protein>
    <submittedName>
        <fullName evidence="2">Membrane-bound spermidine synthase</fullName>
    </submittedName>
</protein>
<reference evidence="2" key="1">
    <citation type="submission" date="2020-08" db="EMBL/GenBank/DDBJ databases">
        <title>Genomic Encyclopedia of Type Strains, Phase IV (KMG-V): Genome sequencing to study the core and pangenomes of soil and plant-associated prokaryotes.</title>
        <authorList>
            <person name="Whitman W."/>
        </authorList>
    </citation>
    <scope>NUCLEOTIDE SEQUENCE [LARGE SCALE GENOMIC DNA]</scope>
    <source>
        <strain evidence="2">M8UP27</strain>
    </source>
</reference>
<dbReference type="AlphaFoldDB" id="A0A7W8IH41"/>
<evidence type="ECO:0000256" key="1">
    <source>
        <dbReference type="SAM" id="Phobius"/>
    </source>
</evidence>